<feature type="binding site" evidence="12">
    <location>
        <position position="82"/>
    </location>
    <ligand>
        <name>Fe cation</name>
        <dbReference type="ChEBI" id="CHEBI:24875"/>
        <label>1</label>
    </ligand>
</feature>
<comment type="catalytic activity">
    <reaction evidence="11">
        <text>reduced [rubredoxin] + superoxide + 2 H(+) = oxidized [rubredoxin] + H2O2</text>
        <dbReference type="Rhea" id="RHEA:21324"/>
        <dbReference type="Rhea" id="RHEA-COMP:10302"/>
        <dbReference type="Rhea" id="RHEA-COMP:10303"/>
        <dbReference type="ChEBI" id="CHEBI:15378"/>
        <dbReference type="ChEBI" id="CHEBI:16240"/>
        <dbReference type="ChEBI" id="CHEBI:18421"/>
        <dbReference type="ChEBI" id="CHEBI:29033"/>
        <dbReference type="ChEBI" id="CHEBI:29034"/>
        <dbReference type="EC" id="1.15.1.2"/>
    </reaction>
</comment>
<accession>A0A1J4TZ79</accession>
<dbReference type="Gene3D" id="2.60.40.730">
    <property type="entry name" value="SOR catalytic domain"/>
    <property type="match status" value="1"/>
</dbReference>
<feature type="binding site" evidence="12">
    <location>
        <position position="13"/>
    </location>
    <ligand>
        <name>Fe cation</name>
        <dbReference type="ChEBI" id="CHEBI:24875"/>
        <label>1</label>
    </ligand>
</feature>
<organism evidence="15 16">
    <name type="scientific">Candidatus Kuenenbacteria bacterium CG1_02_38_13</name>
    <dbReference type="NCBI Taxonomy" id="1805235"/>
    <lineage>
        <taxon>Bacteria</taxon>
        <taxon>Candidatus Kueneniibacteriota</taxon>
    </lineage>
</organism>
<comment type="function">
    <text evidence="9">Catalyzes the one-electron reduction of superoxide anion radical to hydrogen peroxide at a nonheme ferrous iron center. Plays a fundamental role in case of oxidative stress via its superoxide detoxification activity.</text>
</comment>
<dbReference type="EMBL" id="MNVB01000045">
    <property type="protein sequence ID" value="OIO16992.1"/>
    <property type="molecule type" value="Genomic_DNA"/>
</dbReference>
<dbReference type="Pfam" id="PF06397">
    <property type="entry name" value="Desulfoferrod_N"/>
    <property type="match status" value="1"/>
</dbReference>
<dbReference type="InterPro" id="IPR038094">
    <property type="entry name" value="Desulfoferrodoxin_N_sf"/>
</dbReference>
<feature type="binding site" evidence="12">
    <location>
        <position position="10"/>
    </location>
    <ligand>
        <name>Fe cation</name>
        <dbReference type="ChEBI" id="CHEBI:24875"/>
        <label>1</label>
    </ligand>
</feature>
<dbReference type="Proteomes" id="UP000182465">
    <property type="component" value="Unassembled WGS sequence"/>
</dbReference>
<comment type="cofactor">
    <cofactor evidence="1">
        <name>Cu(2+)</name>
        <dbReference type="ChEBI" id="CHEBI:29036"/>
    </cofactor>
</comment>
<evidence type="ECO:0000313" key="16">
    <source>
        <dbReference type="Proteomes" id="UP000182465"/>
    </source>
</evidence>
<dbReference type="PANTHER" id="PTHR36541:SF1">
    <property type="entry name" value="SUPEROXIDE REDUCTASE-RELATED"/>
    <property type="match status" value="1"/>
</dbReference>
<dbReference type="GO" id="GO:0050605">
    <property type="term" value="F:superoxide reductase activity"/>
    <property type="evidence" value="ECO:0007669"/>
    <property type="project" value="UniProtKB-EC"/>
</dbReference>
<feature type="binding site" evidence="12">
    <location>
        <position position="49"/>
    </location>
    <ligand>
        <name>Fe cation</name>
        <dbReference type="ChEBI" id="CHEBI:24875"/>
        <label>2</label>
        <note>catalytic</note>
    </ligand>
</feature>
<evidence type="ECO:0000259" key="13">
    <source>
        <dbReference type="Pfam" id="PF01880"/>
    </source>
</evidence>
<evidence type="ECO:0000313" key="15">
    <source>
        <dbReference type="EMBL" id="OIO16992.1"/>
    </source>
</evidence>
<dbReference type="SUPFAM" id="SSF49367">
    <property type="entry name" value="Superoxide reductase-like"/>
    <property type="match status" value="1"/>
</dbReference>
<evidence type="ECO:0000256" key="10">
    <source>
        <dbReference type="ARBA" id="ARBA00031398"/>
    </source>
</evidence>
<feature type="domain" description="Desulfoferrodoxin ferrous iron-binding" evidence="13">
    <location>
        <begin position="43"/>
        <end position="131"/>
    </location>
</feature>
<dbReference type="CDD" id="cd00974">
    <property type="entry name" value="DSRD"/>
    <property type="match status" value="1"/>
</dbReference>
<feature type="binding site" evidence="12">
    <location>
        <position position="76"/>
    </location>
    <ligand>
        <name>Fe cation</name>
        <dbReference type="ChEBI" id="CHEBI:24875"/>
        <label>1</label>
    </ligand>
</feature>
<gene>
    <name evidence="15" type="ORF">AUJ29_02030</name>
</gene>
<dbReference type="PANTHER" id="PTHR36541">
    <property type="entry name" value="SUPEROXIDE REDUCTASE-RELATED"/>
    <property type="match status" value="1"/>
</dbReference>
<protein>
    <recommendedName>
        <fullName evidence="4">Desulfoferrodoxin</fullName>
        <ecNumber evidence="3">1.15.1.2</ecNumber>
    </recommendedName>
    <alternativeName>
        <fullName evidence="10">Superoxide reductase</fullName>
    </alternativeName>
</protein>
<comment type="caution">
    <text evidence="15">The sequence shown here is derived from an EMBL/GenBank/DDBJ whole genome shotgun (WGS) entry which is preliminary data.</text>
</comment>
<dbReference type="InterPro" id="IPR004793">
    <property type="entry name" value="Desulfoferrodoxin_rbo"/>
</dbReference>
<keyword evidence="5" id="KW-0813">Transport</keyword>
<evidence type="ECO:0000256" key="3">
    <source>
        <dbReference type="ARBA" id="ARBA00012679"/>
    </source>
</evidence>
<dbReference type="NCBIfam" id="TIGR00320">
    <property type="entry name" value="dfx_rbo"/>
    <property type="match status" value="1"/>
</dbReference>
<dbReference type="AlphaFoldDB" id="A0A1J4TZ79"/>
<comment type="cofactor">
    <cofactor evidence="12">
        <name>Fe(3+)</name>
        <dbReference type="ChEBI" id="CHEBI:29034"/>
    </cofactor>
    <text evidence="12">Binds 1 Fe(3+) ion per subunit. The iron ion 1 is coordinated via 4 cysteine residues.</text>
</comment>
<feature type="binding site" evidence="12">
    <location>
        <position position="30"/>
    </location>
    <ligand>
        <name>Fe cation</name>
        <dbReference type="ChEBI" id="CHEBI:24875"/>
        <label>1</label>
    </ligand>
</feature>
<evidence type="ECO:0000256" key="2">
    <source>
        <dbReference type="ARBA" id="ARBA00005941"/>
    </source>
</evidence>
<sequence length="132" mass="14823">MTQLHQIYKCQVCGNIVEVVYSGAGELVCCGQPMELQVENIVNESSKKHVPVIEELPANVCRVKDGVIVKIGEIEHPMTLEHYIEWVEIIIGDGRRGRKFLSPGDKPNVEFHTRAKVIGARAYCNLHGLWKS</sequence>
<evidence type="ECO:0000256" key="7">
    <source>
        <dbReference type="ARBA" id="ARBA00022982"/>
    </source>
</evidence>
<name>A0A1J4TZ79_9BACT</name>
<keyword evidence="8 12" id="KW-0408">Iron</keyword>
<evidence type="ECO:0000259" key="14">
    <source>
        <dbReference type="Pfam" id="PF06397"/>
    </source>
</evidence>
<evidence type="ECO:0000256" key="11">
    <source>
        <dbReference type="ARBA" id="ARBA00047448"/>
    </source>
</evidence>
<feature type="binding site" evidence="12">
    <location>
        <position position="124"/>
    </location>
    <ligand>
        <name>Fe cation</name>
        <dbReference type="ChEBI" id="CHEBI:24875"/>
        <label>1</label>
    </ligand>
</feature>
<comment type="cofactor">
    <cofactor evidence="12">
        <name>Fe(2+)</name>
        <dbReference type="ChEBI" id="CHEBI:29033"/>
    </cofactor>
    <text evidence="12">Binds 1 Fe(2+) ion per subunit. The iron ion 2 is coordinated via four histidines and one cysteine residue.</text>
</comment>
<keyword evidence="6 12" id="KW-0479">Metal-binding</keyword>
<dbReference type="InterPro" id="IPR004462">
    <property type="entry name" value="Desulfoferrodoxin_N"/>
</dbReference>
<dbReference type="InterPro" id="IPR036073">
    <property type="entry name" value="Desulfoferrodoxin_Fe-bd_dom_sf"/>
</dbReference>
<dbReference type="SUPFAM" id="SSF57802">
    <property type="entry name" value="Rubredoxin-like"/>
    <property type="match status" value="1"/>
</dbReference>
<dbReference type="GO" id="GO:0005506">
    <property type="term" value="F:iron ion binding"/>
    <property type="evidence" value="ECO:0007669"/>
    <property type="project" value="InterPro"/>
</dbReference>
<dbReference type="NCBIfam" id="TIGR00319">
    <property type="entry name" value="desulf_FeS4"/>
    <property type="match status" value="1"/>
</dbReference>
<dbReference type="Gene3D" id="2.20.28.100">
    <property type="entry name" value="Desulphoferrodoxin, N-terminal domain"/>
    <property type="match status" value="1"/>
</dbReference>
<evidence type="ECO:0000256" key="8">
    <source>
        <dbReference type="ARBA" id="ARBA00023004"/>
    </source>
</evidence>
<evidence type="ECO:0000256" key="6">
    <source>
        <dbReference type="ARBA" id="ARBA00022723"/>
    </source>
</evidence>
<dbReference type="Pfam" id="PF01880">
    <property type="entry name" value="Desulfoferrodox"/>
    <property type="match status" value="1"/>
</dbReference>
<evidence type="ECO:0000256" key="4">
    <source>
        <dbReference type="ARBA" id="ARBA00014839"/>
    </source>
</evidence>
<keyword evidence="7" id="KW-0249">Electron transport</keyword>
<feature type="binding site" evidence="12">
    <location>
        <position position="127"/>
    </location>
    <ligand>
        <name>Fe cation</name>
        <dbReference type="ChEBI" id="CHEBI:24875"/>
        <label>1</label>
    </ligand>
</feature>
<feature type="binding site" evidence="12">
    <location>
        <position position="29"/>
    </location>
    <ligand>
        <name>Fe cation</name>
        <dbReference type="ChEBI" id="CHEBI:24875"/>
        <label>1</label>
    </ligand>
</feature>
<dbReference type="InterPro" id="IPR051233">
    <property type="entry name" value="Desulfoferrodoxin_SOR"/>
</dbReference>
<comment type="similarity">
    <text evidence="2">Belongs to the desulfoferrodoxin family.</text>
</comment>
<evidence type="ECO:0000256" key="12">
    <source>
        <dbReference type="PIRSR" id="PIRSR604793-1"/>
    </source>
</evidence>
<evidence type="ECO:0000256" key="5">
    <source>
        <dbReference type="ARBA" id="ARBA00022448"/>
    </source>
</evidence>
<evidence type="ECO:0000256" key="9">
    <source>
        <dbReference type="ARBA" id="ARBA00024690"/>
    </source>
</evidence>
<dbReference type="EC" id="1.15.1.2" evidence="3"/>
<feature type="domain" description="Desulfoferrodoxin N-terminal" evidence="14">
    <location>
        <begin position="4"/>
        <end position="36"/>
    </location>
</feature>
<dbReference type="NCBIfam" id="TIGR00332">
    <property type="entry name" value="neela_ferrous"/>
    <property type="match status" value="1"/>
</dbReference>
<dbReference type="GO" id="GO:0019430">
    <property type="term" value="P:removal of superoxide radicals"/>
    <property type="evidence" value="ECO:0007669"/>
    <property type="project" value="InterPro"/>
</dbReference>
<dbReference type="InterPro" id="IPR002742">
    <property type="entry name" value="Desulfoferrodoxin_Fe-bd_dom"/>
</dbReference>
<proteinExistence type="inferred from homology"/>
<evidence type="ECO:0000256" key="1">
    <source>
        <dbReference type="ARBA" id="ARBA00001973"/>
    </source>
</evidence>
<reference evidence="15 16" key="1">
    <citation type="journal article" date="2016" name="Environ. Microbiol.">
        <title>Genomic resolution of a cold subsurface aquifer community provides metabolic insights for novel microbes adapted to high CO concentrations.</title>
        <authorList>
            <person name="Probst A.J."/>
            <person name="Castelle C.J."/>
            <person name="Singh A."/>
            <person name="Brown C.T."/>
            <person name="Anantharaman K."/>
            <person name="Sharon I."/>
            <person name="Hug L.A."/>
            <person name="Burstein D."/>
            <person name="Emerson J.B."/>
            <person name="Thomas B.C."/>
            <person name="Banfield J.F."/>
        </authorList>
    </citation>
    <scope>NUCLEOTIDE SEQUENCE [LARGE SCALE GENOMIC DNA]</scope>
    <source>
        <strain evidence="15">CG1_02_38_13</strain>
    </source>
</reference>